<protein>
    <submittedName>
        <fullName evidence="2">NAD-dependent epimerase/dehydratase family protein</fullName>
    </submittedName>
</protein>
<sequence>MKKVLITGAGSYIGTSFVKWVKEKHPGEFGTKEMDMVDGSWRGKDFSGYDTVFHVAGLAHADVGKVSEETKQFYYKINRDLAIETAEKAKAEGVKQFVFMSSMIIYGESAGVGIRKVITRETKPHPANFYGDSKWQADKGIRKLQDENFHVAVVRPPMIYGKGSKGNYPTLAKLAKRLPVFPDIKNERSMLHIDNLCEFLSLLMESGEGGIYFPQNKSYVRTSRMVQMIGEVSGHKIRLTKLLNPAVRIAGKIPGKLSGLANKAFGNLVYEKAMSQCFEGKYQVRGLKDTIKRTEGE</sequence>
<reference evidence="2" key="1">
    <citation type="submission" date="2020-08" db="EMBL/GenBank/DDBJ databases">
        <authorList>
            <person name="Cejkova D."/>
            <person name="Kubasova T."/>
            <person name="Jahodarova E."/>
            <person name="Rychlik I."/>
        </authorList>
    </citation>
    <scope>NUCLEOTIDE SEQUENCE</scope>
    <source>
        <strain evidence="2">An582</strain>
    </source>
</reference>
<name>A0A938XC91_9CLOT</name>
<dbReference type="GO" id="GO:0005737">
    <property type="term" value="C:cytoplasm"/>
    <property type="evidence" value="ECO:0007669"/>
    <property type="project" value="TreeGrafter"/>
</dbReference>
<accession>A0A938XC91</accession>
<dbReference type="Pfam" id="PF01370">
    <property type="entry name" value="Epimerase"/>
    <property type="match status" value="1"/>
</dbReference>
<dbReference type="InterPro" id="IPR036291">
    <property type="entry name" value="NAD(P)-bd_dom_sf"/>
</dbReference>
<dbReference type="PANTHER" id="PTHR48079">
    <property type="entry name" value="PROTEIN YEEZ"/>
    <property type="match status" value="1"/>
</dbReference>
<dbReference type="InterPro" id="IPR051783">
    <property type="entry name" value="NAD(P)-dependent_oxidoreduct"/>
</dbReference>
<dbReference type="AlphaFoldDB" id="A0A938XC91"/>
<evidence type="ECO:0000313" key="3">
    <source>
        <dbReference type="Proteomes" id="UP000705508"/>
    </source>
</evidence>
<dbReference type="RefSeq" id="WP_204906863.1">
    <property type="nucleotide sequence ID" value="NZ_JACJKS010000013.1"/>
</dbReference>
<dbReference type="InterPro" id="IPR001509">
    <property type="entry name" value="Epimerase_deHydtase"/>
</dbReference>
<evidence type="ECO:0000259" key="1">
    <source>
        <dbReference type="Pfam" id="PF01370"/>
    </source>
</evidence>
<gene>
    <name evidence="2" type="ORF">H6A20_09370</name>
</gene>
<reference evidence="2" key="2">
    <citation type="journal article" date="2021" name="Sci. Rep.">
        <title>The distribution of antibiotic resistance genes in chicken gut microbiota commensals.</title>
        <authorList>
            <person name="Juricova H."/>
            <person name="Matiasovicova J."/>
            <person name="Kubasova T."/>
            <person name="Cejkova D."/>
            <person name="Rychlik I."/>
        </authorList>
    </citation>
    <scope>NUCLEOTIDE SEQUENCE</scope>
    <source>
        <strain evidence="2">An582</strain>
    </source>
</reference>
<feature type="domain" description="NAD-dependent epimerase/dehydratase" evidence="1">
    <location>
        <begin position="4"/>
        <end position="208"/>
    </location>
</feature>
<organism evidence="2 3">
    <name type="scientific">Mordavella massiliensis</name>
    <dbReference type="NCBI Taxonomy" id="1871024"/>
    <lineage>
        <taxon>Bacteria</taxon>
        <taxon>Bacillati</taxon>
        <taxon>Bacillota</taxon>
        <taxon>Clostridia</taxon>
        <taxon>Eubacteriales</taxon>
        <taxon>Clostridiaceae</taxon>
        <taxon>Mordavella</taxon>
    </lineage>
</organism>
<dbReference type="GO" id="GO:0004029">
    <property type="term" value="F:aldehyde dehydrogenase (NAD+) activity"/>
    <property type="evidence" value="ECO:0007669"/>
    <property type="project" value="TreeGrafter"/>
</dbReference>
<dbReference type="Gene3D" id="3.40.50.720">
    <property type="entry name" value="NAD(P)-binding Rossmann-like Domain"/>
    <property type="match status" value="1"/>
</dbReference>
<comment type="caution">
    <text evidence="2">The sequence shown here is derived from an EMBL/GenBank/DDBJ whole genome shotgun (WGS) entry which is preliminary data.</text>
</comment>
<dbReference type="Proteomes" id="UP000705508">
    <property type="component" value="Unassembled WGS sequence"/>
</dbReference>
<dbReference type="EMBL" id="JACJKS010000013">
    <property type="protein sequence ID" value="MBM6948858.1"/>
    <property type="molecule type" value="Genomic_DNA"/>
</dbReference>
<proteinExistence type="predicted"/>
<evidence type="ECO:0000313" key="2">
    <source>
        <dbReference type="EMBL" id="MBM6948858.1"/>
    </source>
</evidence>
<dbReference type="SUPFAM" id="SSF51735">
    <property type="entry name" value="NAD(P)-binding Rossmann-fold domains"/>
    <property type="match status" value="1"/>
</dbReference>
<dbReference type="PANTHER" id="PTHR48079:SF6">
    <property type="entry name" value="NAD(P)-BINDING DOMAIN-CONTAINING PROTEIN-RELATED"/>
    <property type="match status" value="1"/>
</dbReference>